<proteinExistence type="predicted"/>
<evidence type="ECO:0000313" key="1">
    <source>
        <dbReference type="EMBL" id="MFD2244619.1"/>
    </source>
</evidence>
<name>A0ABW5CTU0_9BACT</name>
<dbReference type="Proteomes" id="UP001597374">
    <property type="component" value="Unassembled WGS sequence"/>
</dbReference>
<organism evidence="1 2">
    <name type="scientific">Pontibacter ruber</name>
    <dbReference type="NCBI Taxonomy" id="1343895"/>
    <lineage>
        <taxon>Bacteria</taxon>
        <taxon>Pseudomonadati</taxon>
        <taxon>Bacteroidota</taxon>
        <taxon>Cytophagia</taxon>
        <taxon>Cytophagales</taxon>
        <taxon>Hymenobacteraceae</taxon>
        <taxon>Pontibacter</taxon>
    </lineage>
</organism>
<comment type="caution">
    <text evidence="1">The sequence shown here is derived from an EMBL/GenBank/DDBJ whole genome shotgun (WGS) entry which is preliminary data.</text>
</comment>
<evidence type="ECO:0000313" key="2">
    <source>
        <dbReference type="Proteomes" id="UP001597374"/>
    </source>
</evidence>
<dbReference type="RefSeq" id="WP_250430029.1">
    <property type="nucleotide sequence ID" value="NZ_JALPRR010000002.1"/>
</dbReference>
<accession>A0ABW5CTU0</accession>
<keyword evidence="2" id="KW-1185">Reference proteome</keyword>
<dbReference type="EMBL" id="JBHUIM010000001">
    <property type="protein sequence ID" value="MFD2244619.1"/>
    <property type="molecule type" value="Genomic_DNA"/>
</dbReference>
<protein>
    <submittedName>
        <fullName evidence="1">Uncharacterized protein</fullName>
    </submittedName>
</protein>
<reference evidence="2" key="1">
    <citation type="journal article" date="2019" name="Int. J. Syst. Evol. Microbiol.">
        <title>The Global Catalogue of Microorganisms (GCM) 10K type strain sequencing project: providing services to taxonomists for standard genome sequencing and annotation.</title>
        <authorList>
            <consortium name="The Broad Institute Genomics Platform"/>
            <consortium name="The Broad Institute Genome Sequencing Center for Infectious Disease"/>
            <person name="Wu L."/>
            <person name="Ma J."/>
        </authorList>
    </citation>
    <scope>NUCLEOTIDE SEQUENCE [LARGE SCALE GENOMIC DNA]</scope>
    <source>
        <strain evidence="2">CGMCC 4.1782</strain>
    </source>
</reference>
<sequence length="175" mass="20449">MKRILAICLLFVFTFNSVGYYFVFIVLQQQIRSEIKNQIKQRIPADELHVIAVSINEQGKLDWKREGKEFLYKGSMYDVVKTETKDDTVFYYCITDVEETQLFAMLDQLVKEHLAHSKKHNSAKKLLKSFYKKFYDNKYVVRITVPVVNYSFLPPVDESLQSLALDIASPPPRLV</sequence>
<gene>
    <name evidence="1" type="ORF">ACFSKP_00035</name>
</gene>